<evidence type="ECO:0000313" key="2">
    <source>
        <dbReference type="Proteomes" id="UP000639338"/>
    </source>
</evidence>
<protein>
    <submittedName>
        <fullName evidence="1">Uncharacterized protein</fullName>
    </submittedName>
</protein>
<organism evidence="1 2">
    <name type="scientific">Aphidius gifuensis</name>
    <name type="common">Parasitoid wasp</name>
    <dbReference type="NCBI Taxonomy" id="684658"/>
    <lineage>
        <taxon>Eukaryota</taxon>
        <taxon>Metazoa</taxon>
        <taxon>Ecdysozoa</taxon>
        <taxon>Arthropoda</taxon>
        <taxon>Hexapoda</taxon>
        <taxon>Insecta</taxon>
        <taxon>Pterygota</taxon>
        <taxon>Neoptera</taxon>
        <taxon>Endopterygota</taxon>
        <taxon>Hymenoptera</taxon>
        <taxon>Apocrita</taxon>
        <taxon>Ichneumonoidea</taxon>
        <taxon>Braconidae</taxon>
        <taxon>Aphidiinae</taxon>
        <taxon>Aphidius</taxon>
    </lineage>
</organism>
<gene>
    <name evidence="1" type="ORF">HCN44_004795</name>
</gene>
<accession>A0A835CM39</accession>
<dbReference type="OrthoDB" id="10023262at2759"/>
<evidence type="ECO:0000313" key="1">
    <source>
        <dbReference type="EMBL" id="KAF7987979.1"/>
    </source>
</evidence>
<comment type="caution">
    <text evidence="1">The sequence shown here is derived from an EMBL/GenBank/DDBJ whole genome shotgun (WGS) entry which is preliminary data.</text>
</comment>
<dbReference type="Proteomes" id="UP000639338">
    <property type="component" value="Unassembled WGS sequence"/>
</dbReference>
<dbReference type="EMBL" id="JACMRX010000006">
    <property type="protein sequence ID" value="KAF7987979.1"/>
    <property type="molecule type" value="Genomic_DNA"/>
</dbReference>
<proteinExistence type="predicted"/>
<keyword evidence="2" id="KW-1185">Reference proteome</keyword>
<dbReference type="AlphaFoldDB" id="A0A835CM39"/>
<reference evidence="1 2" key="1">
    <citation type="submission" date="2020-08" db="EMBL/GenBank/DDBJ databases">
        <title>Aphidius gifuensis genome sequencing and assembly.</title>
        <authorList>
            <person name="Du Z."/>
        </authorList>
    </citation>
    <scope>NUCLEOTIDE SEQUENCE [LARGE SCALE GENOMIC DNA]</scope>
    <source>
        <strain evidence="1">YNYX2018</strain>
        <tissue evidence="1">Adults</tissue>
    </source>
</reference>
<name>A0A835CM39_APHGI</name>
<sequence length="196" mass="22352">MTKKPKADNDRVYQKDWEKLSEFKGWLQECPPKHRINNQKQQAYCTWCNVALRCHKNSIKRHSETIVHKQAASSRVRKTQPVLAKSGIYPVGSNESKIIDIKLVINAAVHGTMCSLDHITEILNQYSKDSLTSKLRVDDAVEKHCPYLEGKTNFALTKMLEEEQIATNESSTFSTRNISPTNESVMNEINIYSGKL</sequence>